<name>A0A518CFV8_9BACT</name>
<protein>
    <submittedName>
        <fullName evidence="2">Uncharacterized protein</fullName>
    </submittedName>
</protein>
<feature type="transmembrane region" description="Helical" evidence="1">
    <location>
        <begin position="6"/>
        <end position="38"/>
    </location>
</feature>
<dbReference type="KEGG" id="bvo:Pan97_51900"/>
<sequence length="48" mass="5409">MSYLVVFAGLLGLTLYLDLTVLMSAGIIMIGMTIWAVLMNRKLHIPKW</sequence>
<gene>
    <name evidence="2" type="ORF">Pan97_51900</name>
</gene>
<keyword evidence="1" id="KW-0472">Membrane</keyword>
<proteinExistence type="predicted"/>
<evidence type="ECO:0000313" key="3">
    <source>
        <dbReference type="Proteomes" id="UP000318626"/>
    </source>
</evidence>
<keyword evidence="1" id="KW-1133">Transmembrane helix</keyword>
<organism evidence="2 3">
    <name type="scientific">Bremerella volcania</name>
    <dbReference type="NCBI Taxonomy" id="2527984"/>
    <lineage>
        <taxon>Bacteria</taxon>
        <taxon>Pseudomonadati</taxon>
        <taxon>Planctomycetota</taxon>
        <taxon>Planctomycetia</taxon>
        <taxon>Pirellulales</taxon>
        <taxon>Pirellulaceae</taxon>
        <taxon>Bremerella</taxon>
    </lineage>
</organism>
<dbReference type="EMBL" id="CP036289">
    <property type="protein sequence ID" value="QDU78109.1"/>
    <property type="molecule type" value="Genomic_DNA"/>
</dbReference>
<dbReference type="RefSeq" id="WP_165698970.1">
    <property type="nucleotide sequence ID" value="NZ_CP036289.1"/>
</dbReference>
<evidence type="ECO:0000313" key="2">
    <source>
        <dbReference type="EMBL" id="QDU78109.1"/>
    </source>
</evidence>
<dbReference type="AlphaFoldDB" id="A0A518CFV8"/>
<dbReference type="Proteomes" id="UP000318626">
    <property type="component" value="Chromosome"/>
</dbReference>
<reference evidence="3" key="1">
    <citation type="submission" date="2019-02" db="EMBL/GenBank/DDBJ databases">
        <title>Deep-cultivation of Planctomycetes and their phenomic and genomic characterization uncovers novel biology.</title>
        <authorList>
            <person name="Wiegand S."/>
            <person name="Jogler M."/>
            <person name="Boedeker C."/>
            <person name="Pinto D."/>
            <person name="Vollmers J."/>
            <person name="Rivas-Marin E."/>
            <person name="Kohn T."/>
            <person name="Peeters S.H."/>
            <person name="Heuer A."/>
            <person name="Rast P."/>
            <person name="Oberbeckmann S."/>
            <person name="Bunk B."/>
            <person name="Jeske O."/>
            <person name="Meyerdierks A."/>
            <person name="Storesund J.E."/>
            <person name="Kallscheuer N."/>
            <person name="Luecker S."/>
            <person name="Lage O.M."/>
            <person name="Pohl T."/>
            <person name="Merkel B.J."/>
            <person name="Hornburger P."/>
            <person name="Mueller R.-W."/>
            <person name="Bruemmer F."/>
            <person name="Labrenz M."/>
            <person name="Spormann A.M."/>
            <person name="Op den Camp H."/>
            <person name="Overmann J."/>
            <person name="Amann R."/>
            <person name="Jetten M.S.M."/>
            <person name="Mascher T."/>
            <person name="Medema M.H."/>
            <person name="Devos D.P."/>
            <person name="Kaster A.-K."/>
            <person name="Ovreas L."/>
            <person name="Rohde M."/>
            <person name="Galperin M.Y."/>
            <person name="Jogler C."/>
        </authorList>
    </citation>
    <scope>NUCLEOTIDE SEQUENCE [LARGE SCALE GENOMIC DNA]</scope>
    <source>
        <strain evidence="3">Pan97</strain>
    </source>
</reference>
<accession>A0A518CFV8</accession>
<evidence type="ECO:0000256" key="1">
    <source>
        <dbReference type="SAM" id="Phobius"/>
    </source>
</evidence>
<keyword evidence="3" id="KW-1185">Reference proteome</keyword>
<keyword evidence="1" id="KW-0812">Transmembrane</keyword>